<feature type="chain" id="PRO_5002101418" evidence="2">
    <location>
        <begin position="32"/>
        <end position="832"/>
    </location>
</feature>
<proteinExistence type="predicted"/>
<feature type="region of interest" description="Disordered" evidence="1">
    <location>
        <begin position="275"/>
        <end position="294"/>
    </location>
</feature>
<gene>
    <name evidence="3" type="ORF">SLNWT_7198</name>
</gene>
<protein>
    <submittedName>
        <fullName evidence="3">Fibronectin type III domain-containing protein</fullName>
    </submittedName>
</protein>
<dbReference type="Proteomes" id="UP000031523">
    <property type="component" value="Chromosome"/>
</dbReference>
<name>A0A0B5F0G6_STRA4</name>
<evidence type="ECO:0000256" key="1">
    <source>
        <dbReference type="SAM" id="MobiDB-lite"/>
    </source>
</evidence>
<accession>A0A0B5F0G6</accession>
<evidence type="ECO:0000256" key="2">
    <source>
        <dbReference type="SAM" id="SignalP"/>
    </source>
</evidence>
<keyword evidence="4" id="KW-1185">Reference proteome</keyword>
<feature type="signal peptide" evidence="2">
    <location>
        <begin position="1"/>
        <end position="31"/>
    </location>
</feature>
<dbReference type="AlphaFoldDB" id="A0A0B5F0G6"/>
<dbReference type="KEGG" id="sals:SLNWT_7198"/>
<dbReference type="EMBL" id="CP010519">
    <property type="protein sequence ID" value="AJE87574.1"/>
    <property type="molecule type" value="Genomic_DNA"/>
</dbReference>
<reference evidence="3 4" key="1">
    <citation type="submission" date="2015-01" db="EMBL/GenBank/DDBJ databases">
        <title>Enhanced salinomycin production by adjusting the supply of polyketide extender units in Streptomyce albus DSM 41398.</title>
        <authorList>
            <person name="Lu C."/>
        </authorList>
    </citation>
    <scope>NUCLEOTIDE SEQUENCE [LARGE SCALE GENOMIC DNA]</scope>
    <source>
        <strain evidence="4">ATCC 21838 / DSM 41398 / FERM P-419 / JCM 4703 / NBRC 107858</strain>
    </source>
</reference>
<evidence type="ECO:0000313" key="3">
    <source>
        <dbReference type="EMBL" id="AJE87574.1"/>
    </source>
</evidence>
<dbReference type="InterPro" id="IPR021345">
    <property type="entry name" value="DUF2961"/>
</dbReference>
<feature type="region of interest" description="Disordered" evidence="1">
    <location>
        <begin position="222"/>
        <end position="241"/>
    </location>
</feature>
<sequence length="832" mass="87685">MRRRGRLGTAAASALAAALFLGAAQVPDADAAGSGTAPKAADKGPAGWDTYRRLDRMPELGGGARTAQFSSFDRTGGNEDGFDGRYACLRQSAAGCVIAERSGAGEVGAIWFTRDEGDVRKTGRITIELDGEKVVDAPLQDVVDGKLGAPFVHPLVANADQTSGGVYIEVPMPFRESMRITTEHNPLFHHVSYRTFDDAEGITTFDPADPAQDVVDTLKAAGTADPKPAQPGAKTTRSQLDLAPGASQTLAASDTPGLLSALKLTLPQAPYVEAGSETDEGRAFGKDGSSTFTVEVDPANQGVRLSRRYDPMIGRQTASVTVDGQPAGQWGPTGAQGAGLWAEESLDLPAALTAGKSRITVKNAFVSSDLDVNEFRYRAESAVGGGHQLSDTVDVGDPADESAHGYRITGQTWEGVRTYDHALDEAQRAKLAAARKLLTGLRLRISFDGERTVDSPLGEFFGSGHAVAPVRSLMSGIDAPRSAFSSWWAMPYAENAEVQLYNGSGTAVTAGTAEVTAAPSKEHAAAVAAGTEGHFRTSSHAGPTTPGKDWSFLGAEGKGKFTGVSHTMTGALNRNFLEGDERSYADGSRTPEIHGTGSEDFYQSGWYFNRGAYSAPFNGSPAHLTPATGCPAERDCTGAYRLLIADAVPFTTGLDFGIEHGPTNDQQADYSSTAYWYGRAEKGAETTDTLVLGDEQSEQQHGYTSADPGAVTPLDSRFEGDRAGAPRLAADTRAAEAAVTFSLAVDSGNDGVRLRRLSDQKEAGQRVAVSVDGVRLADWSQPLGNGERRWLEDVYQLPASVTAGKDSVEVTLTPAEGAPAWSAARYEAMSLK</sequence>
<organism evidence="3 4">
    <name type="scientific">Streptomyces albus (strain ATCC 21838 / DSM 41398 / FERM P-419 / JCM 4703 / NBRC 107858)</name>
    <dbReference type="NCBI Taxonomy" id="1081613"/>
    <lineage>
        <taxon>Bacteria</taxon>
        <taxon>Bacillati</taxon>
        <taxon>Actinomycetota</taxon>
        <taxon>Actinomycetes</taxon>
        <taxon>Kitasatosporales</taxon>
        <taxon>Streptomycetaceae</taxon>
        <taxon>Streptomyces</taxon>
    </lineage>
</organism>
<keyword evidence="2" id="KW-0732">Signal</keyword>
<dbReference type="Pfam" id="PF11175">
    <property type="entry name" value="DUF2961"/>
    <property type="match status" value="1"/>
</dbReference>
<dbReference type="Gene3D" id="2.60.120.1390">
    <property type="match status" value="3"/>
</dbReference>
<evidence type="ECO:0000313" key="4">
    <source>
        <dbReference type="Proteomes" id="UP000031523"/>
    </source>
</evidence>